<dbReference type="KEGG" id="bsol:FSW04_10615"/>
<evidence type="ECO:0000313" key="5">
    <source>
        <dbReference type="Proteomes" id="UP000321805"/>
    </source>
</evidence>
<feature type="region of interest" description="Disordered" evidence="1">
    <location>
        <begin position="55"/>
        <end position="79"/>
    </location>
</feature>
<sequence length="491" mass="49668">MRLTRSLVVGAAAAALAPAACGSTEAGVSGATPATTTEPAPAARTAAGRLTDWPMFGLSPSRPGATNASPGITAPGLGGLHRRQVAVPGTVDSGPIILGGTAYATTTYGKTVAVDLATGRLRWTFTPSSFGRLAGSAQITNASPAADPSRRWIFAASPDGAIHKLSAADGREAPGWPVTITRDATHEKLTSSLNVSGSRVIATMGGYVGDAPPYQGKVVTLDRGSGHIDGVFNSLCSDRATIIVPWSCAASDAAIWGRAGAVVLPGSGDLLAATSNGPFDGVHNWGDSVVRLSPDARRLLAHWTPAQQAAYEAGDVDVGSASPAYLGGGLVLQGGKDSRLHLLALSRLYGTTGAAGRRLGGDLQVLPTPGGQMMFTAPAVWHDGSRTTVVVTTGGGTTAYAVRESRLRPLWGNAHAGTSPVIAGGLLYVYDPTGGGVRVYRAATGRSVGTLKAGVGHWNSPAVGGGHLVLGEGDANDHQTNGGVLDIWSAG</sequence>
<feature type="signal peptide" evidence="2">
    <location>
        <begin position="1"/>
        <end position="26"/>
    </location>
</feature>
<dbReference type="PANTHER" id="PTHR34512:SF30">
    <property type="entry name" value="OUTER MEMBRANE PROTEIN ASSEMBLY FACTOR BAMB"/>
    <property type="match status" value="1"/>
</dbReference>
<dbReference type="InterPro" id="IPR015943">
    <property type="entry name" value="WD40/YVTN_repeat-like_dom_sf"/>
</dbReference>
<evidence type="ECO:0000256" key="1">
    <source>
        <dbReference type="SAM" id="MobiDB-lite"/>
    </source>
</evidence>
<accession>A0A5B8U508</accession>
<organism evidence="4 5">
    <name type="scientific">Baekduia soli</name>
    <dbReference type="NCBI Taxonomy" id="496014"/>
    <lineage>
        <taxon>Bacteria</taxon>
        <taxon>Bacillati</taxon>
        <taxon>Actinomycetota</taxon>
        <taxon>Thermoleophilia</taxon>
        <taxon>Solirubrobacterales</taxon>
        <taxon>Baekduiaceae</taxon>
        <taxon>Baekduia</taxon>
    </lineage>
</organism>
<dbReference type="Gene3D" id="2.130.10.10">
    <property type="entry name" value="YVTN repeat-like/Quinoprotein amine dehydrogenase"/>
    <property type="match status" value="1"/>
</dbReference>
<proteinExistence type="predicted"/>
<feature type="chain" id="PRO_5038753420" evidence="2">
    <location>
        <begin position="27"/>
        <end position="491"/>
    </location>
</feature>
<evidence type="ECO:0000256" key="2">
    <source>
        <dbReference type="SAM" id="SignalP"/>
    </source>
</evidence>
<feature type="domain" description="Pyrrolo-quinoline quinone repeat" evidence="3">
    <location>
        <begin position="92"/>
        <end position="227"/>
    </location>
</feature>
<dbReference type="Proteomes" id="UP000321805">
    <property type="component" value="Chromosome"/>
</dbReference>
<protein>
    <submittedName>
        <fullName evidence="4">PQQ-binding-like beta-propeller repeat protein</fullName>
    </submittedName>
</protein>
<gene>
    <name evidence="4" type="ORF">FSW04_10615</name>
</gene>
<dbReference type="Pfam" id="PF13360">
    <property type="entry name" value="PQQ_2"/>
    <property type="match status" value="1"/>
</dbReference>
<name>A0A5B8U508_9ACTN</name>
<dbReference type="InterPro" id="IPR002372">
    <property type="entry name" value="PQQ_rpt_dom"/>
</dbReference>
<dbReference type="EMBL" id="CP042430">
    <property type="protein sequence ID" value="QEC47975.1"/>
    <property type="molecule type" value="Genomic_DNA"/>
</dbReference>
<dbReference type="SMART" id="SM00564">
    <property type="entry name" value="PQQ"/>
    <property type="match status" value="1"/>
</dbReference>
<dbReference type="SUPFAM" id="SSF50998">
    <property type="entry name" value="Quinoprotein alcohol dehydrogenase-like"/>
    <property type="match status" value="1"/>
</dbReference>
<dbReference type="Gene3D" id="2.140.10.10">
    <property type="entry name" value="Quinoprotein alcohol dehydrogenase-like superfamily"/>
    <property type="match status" value="1"/>
</dbReference>
<dbReference type="OrthoDB" id="5143602at2"/>
<dbReference type="InterPro" id="IPR018391">
    <property type="entry name" value="PQQ_b-propeller_rpt"/>
</dbReference>
<keyword evidence="2" id="KW-0732">Signal</keyword>
<dbReference type="InterPro" id="IPR011047">
    <property type="entry name" value="Quinoprotein_ADH-like_sf"/>
</dbReference>
<dbReference type="PANTHER" id="PTHR34512">
    <property type="entry name" value="CELL SURFACE PROTEIN"/>
    <property type="match status" value="1"/>
</dbReference>
<dbReference type="AlphaFoldDB" id="A0A5B8U508"/>
<evidence type="ECO:0000313" key="4">
    <source>
        <dbReference type="EMBL" id="QEC47975.1"/>
    </source>
</evidence>
<keyword evidence="5" id="KW-1185">Reference proteome</keyword>
<evidence type="ECO:0000259" key="3">
    <source>
        <dbReference type="Pfam" id="PF13360"/>
    </source>
</evidence>
<dbReference type="RefSeq" id="WP_146919036.1">
    <property type="nucleotide sequence ID" value="NZ_CP042430.1"/>
</dbReference>
<reference evidence="4 5" key="1">
    <citation type="journal article" date="2018" name="J. Microbiol.">
        <title>Baekduia soli gen. nov., sp. nov., a novel bacterium isolated from the soil of Baekdu Mountain and proposal of a novel family name, Baekduiaceae fam. nov.</title>
        <authorList>
            <person name="An D.S."/>
            <person name="Siddiqi M.Z."/>
            <person name="Kim K.H."/>
            <person name="Yu H.S."/>
            <person name="Im W.T."/>
        </authorList>
    </citation>
    <scope>NUCLEOTIDE SEQUENCE [LARGE SCALE GENOMIC DNA]</scope>
    <source>
        <strain evidence="4 5">BR7-21</strain>
    </source>
</reference>